<evidence type="ECO:0000313" key="7">
    <source>
        <dbReference type="Proteomes" id="UP000808388"/>
    </source>
</evidence>
<organism evidence="6 7">
    <name type="scientific">Candidatus Sungiibacteriota bacterium</name>
    <dbReference type="NCBI Taxonomy" id="2750080"/>
    <lineage>
        <taxon>Bacteria</taxon>
        <taxon>Candidatus Sungiibacteriota</taxon>
    </lineage>
</organism>
<dbReference type="AlphaFoldDB" id="A0A9D6LQF4"/>
<comment type="caution">
    <text evidence="6">The sequence shown here is derived from an EMBL/GenBank/DDBJ whole genome shotgun (WGS) entry which is preliminary data.</text>
</comment>
<evidence type="ECO:0000259" key="5">
    <source>
        <dbReference type="Pfam" id="PF13473"/>
    </source>
</evidence>
<keyword evidence="2" id="KW-0186">Copper</keyword>
<dbReference type="SUPFAM" id="SSF49503">
    <property type="entry name" value="Cupredoxins"/>
    <property type="match status" value="1"/>
</dbReference>
<dbReference type="Pfam" id="PF13473">
    <property type="entry name" value="Cupredoxin_1"/>
    <property type="match status" value="1"/>
</dbReference>
<feature type="region of interest" description="Disordered" evidence="3">
    <location>
        <begin position="33"/>
        <end position="73"/>
    </location>
</feature>
<keyword evidence="4" id="KW-0812">Transmembrane</keyword>
<evidence type="ECO:0000313" key="6">
    <source>
        <dbReference type="EMBL" id="MBI3627171.1"/>
    </source>
</evidence>
<dbReference type="PANTHER" id="PTHR38439:SF3">
    <property type="entry name" value="COPPER-RESISTANT CUPROPROTEIN COPI"/>
    <property type="match status" value="1"/>
</dbReference>
<name>A0A9D6LQF4_9BACT</name>
<evidence type="ECO:0000256" key="4">
    <source>
        <dbReference type="SAM" id="Phobius"/>
    </source>
</evidence>
<dbReference type="InterPro" id="IPR050845">
    <property type="entry name" value="Cu-binding_ET"/>
</dbReference>
<dbReference type="EMBL" id="JACQCQ010000002">
    <property type="protein sequence ID" value="MBI3627171.1"/>
    <property type="molecule type" value="Genomic_DNA"/>
</dbReference>
<dbReference type="InterPro" id="IPR033138">
    <property type="entry name" value="Cu_oxidase_CS"/>
</dbReference>
<evidence type="ECO:0000256" key="2">
    <source>
        <dbReference type="ARBA" id="ARBA00023008"/>
    </source>
</evidence>
<keyword evidence="1" id="KW-0479">Metal-binding</keyword>
<evidence type="ECO:0000256" key="1">
    <source>
        <dbReference type="ARBA" id="ARBA00022723"/>
    </source>
</evidence>
<feature type="domain" description="EfeO-type cupredoxin-like" evidence="5">
    <location>
        <begin position="71"/>
        <end position="165"/>
    </location>
</feature>
<dbReference type="Gene3D" id="2.60.40.420">
    <property type="entry name" value="Cupredoxins - blue copper proteins"/>
    <property type="match status" value="1"/>
</dbReference>
<reference evidence="6" key="1">
    <citation type="submission" date="2020-07" db="EMBL/GenBank/DDBJ databases">
        <title>Huge and variable diversity of episymbiotic CPR bacteria and DPANN archaea in groundwater ecosystems.</title>
        <authorList>
            <person name="He C.Y."/>
            <person name="Keren R."/>
            <person name="Whittaker M."/>
            <person name="Farag I.F."/>
            <person name="Doudna J."/>
            <person name="Cate J.H.D."/>
            <person name="Banfield J.F."/>
        </authorList>
    </citation>
    <scope>NUCLEOTIDE SEQUENCE</scope>
    <source>
        <strain evidence="6">NC_groundwater_972_Pr1_S-0.2um_49_27</strain>
    </source>
</reference>
<dbReference type="Proteomes" id="UP000808388">
    <property type="component" value="Unassembled WGS sequence"/>
</dbReference>
<gene>
    <name evidence="6" type="ORF">HY220_00265</name>
</gene>
<sequence length="167" mass="17321">MQKGVISVIALIILIGGGYWLFGGALKTGSSSSAGEITGARDMSQPGNKTAGQTQAATESTPPPTTETPTGSAAARQISVTVNGQNFSFSPSVINAKKGDVITVNFVNQDGFHDLRIDGYNVGTNQIASGETNSFTFTADKAGSFEYYCSVSSHRAMGMRGTLVVAE</sequence>
<protein>
    <submittedName>
        <fullName evidence="6">Cupredoxin domain-containing protein</fullName>
    </submittedName>
</protein>
<dbReference type="InterPro" id="IPR008972">
    <property type="entry name" value="Cupredoxin"/>
</dbReference>
<accession>A0A9D6LQF4</accession>
<proteinExistence type="predicted"/>
<dbReference type="GO" id="GO:0046872">
    <property type="term" value="F:metal ion binding"/>
    <property type="evidence" value="ECO:0007669"/>
    <property type="project" value="UniProtKB-KW"/>
</dbReference>
<keyword evidence="4" id="KW-0472">Membrane</keyword>
<evidence type="ECO:0000256" key="3">
    <source>
        <dbReference type="SAM" id="MobiDB-lite"/>
    </source>
</evidence>
<dbReference type="PROSITE" id="PS00079">
    <property type="entry name" value="MULTICOPPER_OXIDASE1"/>
    <property type="match status" value="1"/>
</dbReference>
<feature type="transmembrane region" description="Helical" evidence="4">
    <location>
        <begin position="6"/>
        <end position="26"/>
    </location>
</feature>
<dbReference type="InterPro" id="IPR028096">
    <property type="entry name" value="EfeO_Cupredoxin"/>
</dbReference>
<dbReference type="PANTHER" id="PTHR38439">
    <property type="entry name" value="AURACYANIN-B"/>
    <property type="match status" value="1"/>
</dbReference>
<keyword evidence="4" id="KW-1133">Transmembrane helix</keyword>